<reference evidence="3" key="2">
    <citation type="journal article" date="2018" name="Plant J.">
        <title>The Sorghum bicolor reference genome: improved assembly, gene annotations, a transcriptome atlas, and signatures of genome organization.</title>
        <authorList>
            <person name="McCormick R.F."/>
            <person name="Truong S.K."/>
            <person name="Sreedasyam A."/>
            <person name="Jenkins J."/>
            <person name="Shu S."/>
            <person name="Sims D."/>
            <person name="Kennedy M."/>
            <person name="Amirebrahimi M."/>
            <person name="Weers B.D."/>
            <person name="McKinley B."/>
            <person name="Mattison A."/>
            <person name="Morishige D.T."/>
            <person name="Grimwood J."/>
            <person name="Schmutz J."/>
            <person name="Mullet J.E."/>
        </authorList>
    </citation>
    <scope>NUCLEOTIDE SEQUENCE [LARGE SCALE GENOMIC DNA]</scope>
    <source>
        <strain evidence="3">cv. BTx623</strain>
    </source>
</reference>
<feature type="compositionally biased region" description="Low complexity" evidence="1">
    <location>
        <begin position="44"/>
        <end position="56"/>
    </location>
</feature>
<name>A0A194YNI5_SORBI</name>
<dbReference type="AlphaFoldDB" id="A0A194YNI5"/>
<feature type="compositionally biased region" description="Low complexity" evidence="1">
    <location>
        <begin position="66"/>
        <end position="75"/>
    </location>
</feature>
<sequence>MLARPARCEATAEARSPGAARLPFAAARGEKKRAPSERDREPRGGAAPYARGRACPVAAREREPRGCSASSARGRAAGGTAGRDLAADSAAPGADAPRGRRWGELRGGGADGERRRQPRARAGGERWGADGGAAVGLPASPSREPRGTRRISNAD</sequence>
<evidence type="ECO:0000256" key="1">
    <source>
        <dbReference type="SAM" id="MobiDB-lite"/>
    </source>
</evidence>
<feature type="compositionally biased region" description="Basic and acidic residues" evidence="1">
    <location>
        <begin position="28"/>
        <end position="43"/>
    </location>
</feature>
<dbReference type="Proteomes" id="UP000000768">
    <property type="component" value="Chromosome 4"/>
</dbReference>
<feature type="compositionally biased region" description="Low complexity" evidence="1">
    <location>
        <begin position="82"/>
        <end position="96"/>
    </location>
</feature>
<feature type="compositionally biased region" description="Basic and acidic residues" evidence="1">
    <location>
        <begin position="1"/>
        <end position="12"/>
    </location>
</feature>
<dbReference type="Gramene" id="KXG29784">
    <property type="protein sequence ID" value="KXG29784"/>
    <property type="gene ID" value="SORBI_3004G089700"/>
</dbReference>
<dbReference type="EMBL" id="CM000763">
    <property type="protein sequence ID" value="KXG29784.1"/>
    <property type="molecule type" value="Genomic_DNA"/>
</dbReference>
<organism evidence="2 3">
    <name type="scientific">Sorghum bicolor</name>
    <name type="common">Sorghum</name>
    <name type="synonym">Sorghum vulgare</name>
    <dbReference type="NCBI Taxonomy" id="4558"/>
    <lineage>
        <taxon>Eukaryota</taxon>
        <taxon>Viridiplantae</taxon>
        <taxon>Streptophyta</taxon>
        <taxon>Embryophyta</taxon>
        <taxon>Tracheophyta</taxon>
        <taxon>Spermatophyta</taxon>
        <taxon>Magnoliopsida</taxon>
        <taxon>Liliopsida</taxon>
        <taxon>Poales</taxon>
        <taxon>Poaceae</taxon>
        <taxon>PACMAD clade</taxon>
        <taxon>Panicoideae</taxon>
        <taxon>Andropogonodae</taxon>
        <taxon>Andropogoneae</taxon>
        <taxon>Sorghinae</taxon>
        <taxon>Sorghum</taxon>
    </lineage>
</organism>
<keyword evidence="3" id="KW-1185">Reference proteome</keyword>
<gene>
    <name evidence="2" type="ORF">SORBI_3004G089700</name>
</gene>
<accession>A0A194YNI5</accession>
<evidence type="ECO:0000313" key="3">
    <source>
        <dbReference type="Proteomes" id="UP000000768"/>
    </source>
</evidence>
<evidence type="ECO:0000313" key="2">
    <source>
        <dbReference type="EMBL" id="KXG29784.1"/>
    </source>
</evidence>
<proteinExistence type="predicted"/>
<protein>
    <submittedName>
        <fullName evidence="2">Uncharacterized protein</fullName>
    </submittedName>
</protein>
<feature type="region of interest" description="Disordered" evidence="1">
    <location>
        <begin position="1"/>
        <end position="155"/>
    </location>
</feature>
<reference evidence="2 3" key="1">
    <citation type="journal article" date="2009" name="Nature">
        <title>The Sorghum bicolor genome and the diversification of grasses.</title>
        <authorList>
            <person name="Paterson A.H."/>
            <person name="Bowers J.E."/>
            <person name="Bruggmann R."/>
            <person name="Dubchak I."/>
            <person name="Grimwood J."/>
            <person name="Gundlach H."/>
            <person name="Haberer G."/>
            <person name="Hellsten U."/>
            <person name="Mitros T."/>
            <person name="Poliakov A."/>
            <person name="Schmutz J."/>
            <person name="Spannagl M."/>
            <person name="Tang H."/>
            <person name="Wang X."/>
            <person name="Wicker T."/>
            <person name="Bharti A.K."/>
            <person name="Chapman J."/>
            <person name="Feltus F.A."/>
            <person name="Gowik U."/>
            <person name="Grigoriev I.V."/>
            <person name="Lyons E."/>
            <person name="Maher C.A."/>
            <person name="Martis M."/>
            <person name="Narechania A."/>
            <person name="Otillar R.P."/>
            <person name="Penning B.W."/>
            <person name="Salamov A.A."/>
            <person name="Wang Y."/>
            <person name="Zhang L."/>
            <person name="Carpita N.C."/>
            <person name="Freeling M."/>
            <person name="Gingle A.R."/>
            <person name="Hash C.T."/>
            <person name="Keller B."/>
            <person name="Klein P."/>
            <person name="Kresovich S."/>
            <person name="McCann M.C."/>
            <person name="Ming R."/>
            <person name="Peterson D.G."/>
            <person name="Mehboob-ur-Rahman"/>
            <person name="Ware D."/>
            <person name="Westhoff P."/>
            <person name="Mayer K.F."/>
            <person name="Messing J."/>
            <person name="Rokhsar D.S."/>
        </authorList>
    </citation>
    <scope>NUCLEOTIDE SEQUENCE [LARGE SCALE GENOMIC DNA]</scope>
    <source>
        <strain evidence="3">cv. BTx623</strain>
    </source>
</reference>
<dbReference type="InParanoid" id="A0A194YNI5"/>